<sequence>MASLTIRDLDESLKQRLRIRAAHLNRSMEEEARQILREALADKPTPAVDLGQRIRARFSPLGGFDLPLAPREAVRAPPELDAPATKATKKRRP</sequence>
<dbReference type="SUPFAM" id="SSF47598">
    <property type="entry name" value="Ribbon-helix-helix"/>
    <property type="match status" value="1"/>
</dbReference>
<dbReference type="InterPro" id="IPR010985">
    <property type="entry name" value="Ribbon_hlx_hlx"/>
</dbReference>
<dbReference type="Gene3D" id="1.10.1220.10">
    <property type="entry name" value="Met repressor-like"/>
    <property type="match status" value="1"/>
</dbReference>
<name>A0ABW7F0L7_9BURK</name>
<evidence type="ECO:0000313" key="3">
    <source>
        <dbReference type="EMBL" id="MFG6430055.1"/>
    </source>
</evidence>
<accession>A0ABW7F0L7</accession>
<dbReference type="InterPro" id="IPR013321">
    <property type="entry name" value="Arc_rbn_hlx_hlx"/>
</dbReference>
<dbReference type="RefSeq" id="WP_394478028.1">
    <property type="nucleotide sequence ID" value="NZ_JBIGHV010000003.1"/>
</dbReference>
<dbReference type="Proteomes" id="UP001606210">
    <property type="component" value="Unassembled WGS sequence"/>
</dbReference>
<gene>
    <name evidence="3" type="ORF">ACG00Y_09045</name>
</gene>
<feature type="region of interest" description="Disordered" evidence="1">
    <location>
        <begin position="69"/>
        <end position="93"/>
    </location>
</feature>
<reference evidence="3 4" key="1">
    <citation type="submission" date="2024-08" db="EMBL/GenBank/DDBJ databases">
        <authorList>
            <person name="Lu H."/>
        </authorList>
    </citation>
    <scope>NUCLEOTIDE SEQUENCE [LARGE SCALE GENOMIC DNA]</scope>
    <source>
        <strain evidence="3 4">LYH14W</strain>
    </source>
</reference>
<comment type="caution">
    <text evidence="3">The sequence shown here is derived from an EMBL/GenBank/DDBJ whole genome shotgun (WGS) entry which is preliminary data.</text>
</comment>
<evidence type="ECO:0000259" key="2">
    <source>
        <dbReference type="Pfam" id="PF22513"/>
    </source>
</evidence>
<organism evidence="3 4">
    <name type="scientific">Pelomonas parva</name>
    <dbReference type="NCBI Taxonomy" id="3299032"/>
    <lineage>
        <taxon>Bacteria</taxon>
        <taxon>Pseudomonadati</taxon>
        <taxon>Pseudomonadota</taxon>
        <taxon>Betaproteobacteria</taxon>
        <taxon>Burkholderiales</taxon>
        <taxon>Sphaerotilaceae</taxon>
        <taxon>Roseateles</taxon>
    </lineage>
</organism>
<dbReference type="InterPro" id="IPR053853">
    <property type="entry name" value="FitA-like_RHH"/>
</dbReference>
<feature type="domain" description="Antitoxin FitA-like ribbon-helix-helix" evidence="2">
    <location>
        <begin position="2"/>
        <end position="40"/>
    </location>
</feature>
<protein>
    <submittedName>
        <fullName evidence="3">Plasmid stabilization protein</fullName>
    </submittedName>
</protein>
<dbReference type="EMBL" id="JBIGHV010000003">
    <property type="protein sequence ID" value="MFG6430055.1"/>
    <property type="molecule type" value="Genomic_DNA"/>
</dbReference>
<keyword evidence="4" id="KW-1185">Reference proteome</keyword>
<proteinExistence type="predicted"/>
<evidence type="ECO:0000256" key="1">
    <source>
        <dbReference type="SAM" id="MobiDB-lite"/>
    </source>
</evidence>
<evidence type="ECO:0000313" key="4">
    <source>
        <dbReference type="Proteomes" id="UP001606210"/>
    </source>
</evidence>
<dbReference type="Pfam" id="PF22513">
    <property type="entry name" value="FitA-like_RHH"/>
    <property type="match status" value="1"/>
</dbReference>